<reference evidence="2" key="1">
    <citation type="submission" date="2022-11" db="EMBL/GenBank/DDBJ databases">
        <title>Hoeflea poritis sp. nov., isolated from scleractinian coral Porites lutea.</title>
        <authorList>
            <person name="Zhang G."/>
            <person name="Wei Q."/>
            <person name="Cai L."/>
        </authorList>
    </citation>
    <scope>NUCLEOTIDE SEQUENCE</scope>
    <source>
        <strain evidence="2">E7-10</strain>
    </source>
</reference>
<comment type="caution">
    <text evidence="2">The sequence shown here is derived from an EMBL/GenBank/DDBJ whole genome shotgun (WGS) entry which is preliminary data.</text>
</comment>
<accession>A0ABT4VHG7</accession>
<keyword evidence="1" id="KW-1133">Transmembrane helix</keyword>
<name>A0ABT4VHG7_9HYPH</name>
<evidence type="ECO:0008006" key="4">
    <source>
        <dbReference type="Google" id="ProtNLM"/>
    </source>
</evidence>
<gene>
    <name evidence="2" type="ORF">OOZ53_02115</name>
</gene>
<organism evidence="2 3">
    <name type="scientific">Hoeflea poritis</name>
    <dbReference type="NCBI Taxonomy" id="2993659"/>
    <lineage>
        <taxon>Bacteria</taxon>
        <taxon>Pseudomonadati</taxon>
        <taxon>Pseudomonadota</taxon>
        <taxon>Alphaproteobacteria</taxon>
        <taxon>Hyphomicrobiales</taxon>
        <taxon>Rhizobiaceae</taxon>
        <taxon>Hoeflea</taxon>
    </lineage>
</organism>
<evidence type="ECO:0000313" key="3">
    <source>
        <dbReference type="Proteomes" id="UP001148313"/>
    </source>
</evidence>
<sequence>MDDRLEQLIDLHGADLNSWPDRELAQEARQAAMSDPQFRRRLDAARRVDKSLSALASALDDSTAMRTSSSAMQAALLDRIDAQAQRRRAFSWRSLSRLAAGIVVACGLGIGVGQIIPDQDIAQNDAFDELLLGSGDSTAGPRSG</sequence>
<dbReference type="EMBL" id="JAPJZH010000001">
    <property type="protein sequence ID" value="MDA4844120.1"/>
    <property type="molecule type" value="Genomic_DNA"/>
</dbReference>
<keyword evidence="1" id="KW-0472">Membrane</keyword>
<keyword evidence="1" id="KW-0812">Transmembrane</keyword>
<evidence type="ECO:0000313" key="2">
    <source>
        <dbReference type="EMBL" id="MDA4844120.1"/>
    </source>
</evidence>
<protein>
    <recommendedName>
        <fullName evidence="4">DUF3619 domain-containing protein</fullName>
    </recommendedName>
</protein>
<keyword evidence="3" id="KW-1185">Reference proteome</keyword>
<dbReference type="RefSeq" id="WP_271087643.1">
    <property type="nucleotide sequence ID" value="NZ_JAPJZH010000001.1"/>
</dbReference>
<proteinExistence type="predicted"/>
<feature type="transmembrane region" description="Helical" evidence="1">
    <location>
        <begin position="95"/>
        <end position="116"/>
    </location>
</feature>
<dbReference type="Proteomes" id="UP001148313">
    <property type="component" value="Unassembled WGS sequence"/>
</dbReference>
<evidence type="ECO:0000256" key="1">
    <source>
        <dbReference type="SAM" id="Phobius"/>
    </source>
</evidence>